<proteinExistence type="predicted"/>
<dbReference type="InterPro" id="IPR015032">
    <property type="entry name" value="ThsB__TIR-like_domain"/>
</dbReference>
<name>A0A2S0WD99_9CORY</name>
<protein>
    <recommendedName>
        <fullName evidence="1">Thoeris protein ThsB TIR-like domain-containing protein</fullName>
    </recommendedName>
</protein>
<accession>A0A2S0WD99</accession>
<feature type="domain" description="Thoeris protein ThsB TIR-like" evidence="1">
    <location>
        <begin position="12"/>
        <end position="116"/>
    </location>
</feature>
<dbReference type="Proteomes" id="UP000244754">
    <property type="component" value="Chromosome"/>
</dbReference>
<evidence type="ECO:0000259" key="1">
    <source>
        <dbReference type="Pfam" id="PF08937"/>
    </source>
</evidence>
<reference evidence="3" key="1">
    <citation type="submission" date="2018-01" db="EMBL/GenBank/DDBJ databases">
        <authorList>
            <person name="Li J."/>
        </authorList>
    </citation>
    <scope>NUCLEOTIDE SEQUENCE [LARGE SCALE GENOMIC DNA]</scope>
    <source>
        <strain evidence="3">2184</strain>
    </source>
</reference>
<dbReference type="Pfam" id="PF08937">
    <property type="entry name" value="ThsB_TIR"/>
    <property type="match status" value="1"/>
</dbReference>
<dbReference type="OrthoDB" id="9811746at2"/>
<dbReference type="KEGG" id="clia:C3E79_03970"/>
<evidence type="ECO:0000313" key="2">
    <source>
        <dbReference type="EMBL" id="AWB83747.1"/>
    </source>
</evidence>
<evidence type="ECO:0000313" key="3">
    <source>
        <dbReference type="Proteomes" id="UP000244754"/>
    </source>
</evidence>
<organism evidence="2 3">
    <name type="scientific">Corynebacterium liangguodongii</name>
    <dbReference type="NCBI Taxonomy" id="2079535"/>
    <lineage>
        <taxon>Bacteria</taxon>
        <taxon>Bacillati</taxon>
        <taxon>Actinomycetota</taxon>
        <taxon>Actinomycetes</taxon>
        <taxon>Mycobacteriales</taxon>
        <taxon>Corynebacteriaceae</taxon>
        <taxon>Corynebacterium</taxon>
    </lineage>
</organism>
<dbReference type="RefSeq" id="WP_108403756.1">
    <property type="nucleotide sequence ID" value="NZ_CP026948.1"/>
</dbReference>
<dbReference type="EMBL" id="CP026948">
    <property type="protein sequence ID" value="AWB83747.1"/>
    <property type="molecule type" value="Genomic_DNA"/>
</dbReference>
<dbReference type="AlphaFoldDB" id="A0A2S0WD99"/>
<sequence>MELGQHTRRKCFISYHHDDEYEVQQFIQDFDHDQDVLIARGIGASMAGDIINSTNEDYIKARIREKYLRDTTVTIVLVGRCTWARKFVDWEVAASLRNTSTASRSGLLAITLPSAADYYDKKLPARVRDNIMGASGEDGYARWWKYPSSASSLANLIETAYDARTSRAHLVDNNRNLRSYNSSC</sequence>
<gene>
    <name evidence="2" type="ORF">C3E79_03970</name>
</gene>
<keyword evidence="3" id="KW-1185">Reference proteome</keyword>